<evidence type="ECO:0000256" key="6">
    <source>
        <dbReference type="ARBA" id="ARBA00023316"/>
    </source>
</evidence>
<keyword evidence="4 7" id="KW-0333">Golgi apparatus</keyword>
<feature type="transmembrane region" description="Helical" evidence="7">
    <location>
        <begin position="14"/>
        <end position="35"/>
    </location>
</feature>
<evidence type="ECO:0000256" key="7">
    <source>
        <dbReference type="RuleBase" id="RU367004"/>
    </source>
</evidence>
<dbReference type="Pfam" id="PF03254">
    <property type="entry name" value="XG_FTase"/>
    <property type="match status" value="1"/>
</dbReference>
<evidence type="ECO:0000313" key="9">
    <source>
        <dbReference type="Proteomes" id="UP000823775"/>
    </source>
</evidence>
<keyword evidence="7" id="KW-0812">Transmembrane</keyword>
<keyword evidence="3 7" id="KW-0808">Transferase</keyword>
<evidence type="ECO:0000256" key="1">
    <source>
        <dbReference type="ARBA" id="ARBA00010481"/>
    </source>
</evidence>
<evidence type="ECO:0000256" key="2">
    <source>
        <dbReference type="ARBA" id="ARBA00022676"/>
    </source>
</evidence>
<keyword evidence="6 7" id="KW-0961">Cell wall biogenesis/degradation</keyword>
<keyword evidence="9" id="KW-1185">Reference proteome</keyword>
<evidence type="ECO:0000256" key="5">
    <source>
        <dbReference type="ARBA" id="ARBA00023180"/>
    </source>
</evidence>
<keyword evidence="2 7" id="KW-0328">Glycosyltransferase</keyword>
<evidence type="ECO:0000256" key="4">
    <source>
        <dbReference type="ARBA" id="ARBA00023034"/>
    </source>
</evidence>
<dbReference type="InterPro" id="IPR004938">
    <property type="entry name" value="XG_FTase"/>
</dbReference>
<comment type="caution">
    <text evidence="8">The sequence shown here is derived from an EMBL/GenBank/DDBJ whole genome shotgun (WGS) entry which is preliminary data.</text>
</comment>
<name>A0ABS8UNQ4_DATST</name>
<organism evidence="8 9">
    <name type="scientific">Datura stramonium</name>
    <name type="common">Jimsonweed</name>
    <name type="synonym">Common thornapple</name>
    <dbReference type="NCBI Taxonomy" id="4076"/>
    <lineage>
        <taxon>Eukaryota</taxon>
        <taxon>Viridiplantae</taxon>
        <taxon>Streptophyta</taxon>
        <taxon>Embryophyta</taxon>
        <taxon>Tracheophyta</taxon>
        <taxon>Spermatophyta</taxon>
        <taxon>Magnoliopsida</taxon>
        <taxon>eudicotyledons</taxon>
        <taxon>Gunneridae</taxon>
        <taxon>Pentapetalae</taxon>
        <taxon>asterids</taxon>
        <taxon>lamiids</taxon>
        <taxon>Solanales</taxon>
        <taxon>Solanaceae</taxon>
        <taxon>Solanoideae</taxon>
        <taxon>Datureae</taxon>
        <taxon>Datura</taxon>
    </lineage>
</organism>
<evidence type="ECO:0000313" key="8">
    <source>
        <dbReference type="EMBL" id="MCD9560527.1"/>
    </source>
</evidence>
<keyword evidence="7" id="KW-0472">Membrane</keyword>
<proteinExistence type="inferred from homology"/>
<keyword evidence="7" id="KW-1133">Transmembrane helix</keyword>
<evidence type="ECO:0000256" key="3">
    <source>
        <dbReference type="ARBA" id="ARBA00022679"/>
    </source>
</evidence>
<comment type="function">
    <text evidence="7">May be involved in cell wall biosynthesis.</text>
</comment>
<reference evidence="8 9" key="1">
    <citation type="journal article" date="2021" name="BMC Genomics">
        <title>Datura genome reveals duplications of psychoactive alkaloid biosynthetic genes and high mutation rate following tissue culture.</title>
        <authorList>
            <person name="Rajewski A."/>
            <person name="Carter-House D."/>
            <person name="Stajich J."/>
            <person name="Litt A."/>
        </authorList>
    </citation>
    <scope>NUCLEOTIDE SEQUENCE [LARGE SCALE GENOMIC DNA]</scope>
    <source>
        <strain evidence="8">AR-01</strain>
    </source>
</reference>
<dbReference type="EMBL" id="JACEIK010002334">
    <property type="protein sequence ID" value="MCD9560527.1"/>
    <property type="molecule type" value="Genomic_DNA"/>
</dbReference>
<dbReference type="EC" id="2.4.1.-" evidence="7"/>
<comment type="similarity">
    <text evidence="1 7">Belongs to the glycosyltransferase 37 family.</text>
</comment>
<protein>
    <recommendedName>
        <fullName evidence="7">Fucosyltransferase</fullName>
        <ecNumber evidence="7">2.4.1.-</ecNumber>
    </recommendedName>
</protein>
<accession>A0ABS8UNQ4</accession>
<sequence>MSSEAKWGLNLNNFFGFFIICVVVLTVLLPASVGFRNLPTDSLKNLTKAKIFDVKPPNAPVNSEEYCSHQPVIVQKHKLLGGLLPSGIDEKSCLSGHESDLYHKELRHKPSSYLISRL</sequence>
<dbReference type="Proteomes" id="UP000823775">
    <property type="component" value="Unassembled WGS sequence"/>
</dbReference>
<keyword evidence="5" id="KW-0325">Glycoprotein</keyword>
<comment type="subcellular location">
    <subcellularLocation>
        <location evidence="7">Golgi apparatus</location>
        <location evidence="7">Golgi stack membrane</location>
        <topology evidence="7">Single-pass type II membrane protein</topology>
    </subcellularLocation>
</comment>
<gene>
    <name evidence="8" type="ORF">HAX54_019224</name>
</gene>